<organism evidence="1 2">
    <name type="scientific">Ekhidna lutea</name>
    <dbReference type="NCBI Taxonomy" id="447679"/>
    <lineage>
        <taxon>Bacteria</taxon>
        <taxon>Pseudomonadati</taxon>
        <taxon>Bacteroidota</taxon>
        <taxon>Cytophagia</taxon>
        <taxon>Cytophagales</taxon>
        <taxon>Reichenbachiellaceae</taxon>
        <taxon>Ekhidna</taxon>
    </lineage>
</organism>
<proteinExistence type="predicted"/>
<evidence type="ECO:0000313" key="1">
    <source>
        <dbReference type="EMBL" id="SNS84357.1"/>
    </source>
</evidence>
<reference evidence="1 2" key="1">
    <citation type="submission" date="2017-06" db="EMBL/GenBank/DDBJ databases">
        <authorList>
            <person name="Kim H.J."/>
            <person name="Triplett B.A."/>
        </authorList>
    </citation>
    <scope>NUCLEOTIDE SEQUENCE [LARGE SCALE GENOMIC DNA]</scope>
    <source>
        <strain evidence="1 2">DSM 19307</strain>
    </source>
</reference>
<evidence type="ECO:0000313" key="2">
    <source>
        <dbReference type="Proteomes" id="UP000198393"/>
    </source>
</evidence>
<dbReference type="Proteomes" id="UP000198393">
    <property type="component" value="Unassembled WGS sequence"/>
</dbReference>
<protein>
    <submittedName>
        <fullName evidence="1">Uncharacterized protein</fullName>
    </submittedName>
</protein>
<gene>
    <name evidence="1" type="ORF">SAMN05421640_1481</name>
</gene>
<dbReference type="EMBL" id="FZPD01000002">
    <property type="protein sequence ID" value="SNS84357.1"/>
    <property type="molecule type" value="Genomic_DNA"/>
</dbReference>
<keyword evidence="2" id="KW-1185">Reference proteome</keyword>
<dbReference type="AlphaFoldDB" id="A0A239HSI7"/>
<name>A0A239HSI7_EKHLU</name>
<sequence>MFPKYYLGEDVMLSQSYEKSKSAQLFVNIKITLELICAYLSFYSVLPL</sequence>
<accession>A0A239HSI7</accession>